<dbReference type="Pfam" id="PF13356">
    <property type="entry name" value="Arm-DNA-bind_3"/>
    <property type="match status" value="1"/>
</dbReference>
<evidence type="ECO:0000313" key="7">
    <source>
        <dbReference type="Proteomes" id="UP000093451"/>
    </source>
</evidence>
<dbReference type="SUPFAM" id="SSF56349">
    <property type="entry name" value="DNA breaking-rejoining enzymes"/>
    <property type="match status" value="1"/>
</dbReference>
<dbReference type="PANTHER" id="PTHR30629">
    <property type="entry name" value="PROPHAGE INTEGRASE"/>
    <property type="match status" value="1"/>
</dbReference>
<dbReference type="InterPro" id="IPR025166">
    <property type="entry name" value="Integrase_DNA_bind_dom"/>
</dbReference>
<dbReference type="InterPro" id="IPR050808">
    <property type="entry name" value="Phage_Integrase"/>
</dbReference>
<dbReference type="GO" id="GO:0015074">
    <property type="term" value="P:DNA integration"/>
    <property type="evidence" value="ECO:0007669"/>
    <property type="project" value="UniProtKB-KW"/>
</dbReference>
<evidence type="ECO:0000256" key="3">
    <source>
        <dbReference type="ARBA" id="ARBA00023125"/>
    </source>
</evidence>
<dbReference type="InterPro" id="IPR013762">
    <property type="entry name" value="Integrase-like_cat_sf"/>
</dbReference>
<sequence>MARTINKLSAAQVKNLKVEGRHSDGGGLYLKVTPAGKRWVFMYDWEKKRVELGLGTYPEIDLLSARKTAFEYRSLLEGTTKIDPRTVHGRQKEKPKTFADIALEYVESKQAGWKNEKHRDQWYYTLSLKCDDAGDFTNDGYCVSLRDVAVADVSTDHILSVLEPIWRTKPETASRLRGRIEAVLDAARSRKLRTGENPALWRGHLSHLLSEKQTLSRGHHSAMPYGQATSFMQALLAAPTTSNAALAFTILTAARSGETLGALWSEIEWEDKIWRVPAARMKGKREHAVPLSDGAIQILKKMESFRRDGNDYVFAGQKASRGLSVMALTMAMRRLEVGQYTPHGFRSTFRDWAGDATSFARDDIEMCLAHAIGNKVEAAYRRGKALEKRREIMSAWWRFVSGDTCNVAAFPAASNEDAA</sequence>
<dbReference type="Gene3D" id="3.30.160.390">
    <property type="entry name" value="Integrase, DNA-binding domain"/>
    <property type="match status" value="1"/>
</dbReference>
<dbReference type="PROSITE" id="PS51898">
    <property type="entry name" value="TYR_RECOMBINASE"/>
    <property type="match status" value="1"/>
</dbReference>
<dbReference type="EMBL" id="LXKT01000013">
    <property type="protein sequence ID" value="OCJ38019.1"/>
    <property type="molecule type" value="Genomic_DNA"/>
</dbReference>
<comment type="caution">
    <text evidence="6">The sequence shown here is derived from an EMBL/GenBank/DDBJ whole genome shotgun (WGS) entry which is preliminary data.</text>
</comment>
<accession>A0AB36EIU6</accession>
<dbReference type="Gene3D" id="1.10.443.10">
    <property type="entry name" value="Intergrase catalytic core"/>
    <property type="match status" value="1"/>
</dbReference>
<dbReference type="InterPro" id="IPR038488">
    <property type="entry name" value="Integrase_DNA-bd_sf"/>
</dbReference>
<reference evidence="6 7" key="1">
    <citation type="journal article" date="2016" name="PeerJ">
        <title>Gall-ID: tools for genotyping gall-causing phytopathogenic bacteria.</title>
        <authorList>
            <person name="Davis E.W.II."/>
            <person name="Weisberg A.J."/>
            <person name="Tabima J.F."/>
            <person name="Grunwald N.J."/>
            <person name="Chang J.H."/>
        </authorList>
    </citation>
    <scope>NUCLEOTIDE SEQUENCE [LARGE SCALE GENOMIC DNA]</scope>
    <source>
        <strain evidence="6 7">N2/73</strain>
    </source>
</reference>
<dbReference type="InterPro" id="IPR002104">
    <property type="entry name" value="Integrase_catalytic"/>
</dbReference>
<organism evidence="6 7">
    <name type="scientific">Agrobacterium tumefaciens</name>
    <dbReference type="NCBI Taxonomy" id="358"/>
    <lineage>
        <taxon>Bacteria</taxon>
        <taxon>Pseudomonadati</taxon>
        <taxon>Pseudomonadota</taxon>
        <taxon>Alphaproteobacteria</taxon>
        <taxon>Hyphomicrobiales</taxon>
        <taxon>Rhizobiaceae</taxon>
        <taxon>Rhizobium/Agrobacterium group</taxon>
        <taxon>Agrobacterium</taxon>
        <taxon>Agrobacterium tumefaciens complex</taxon>
    </lineage>
</organism>
<gene>
    <name evidence="6" type="ORF">A6U91_07465</name>
</gene>
<dbReference type="Pfam" id="PF22022">
    <property type="entry name" value="Phage_int_M"/>
    <property type="match status" value="1"/>
</dbReference>
<evidence type="ECO:0000259" key="5">
    <source>
        <dbReference type="PROSITE" id="PS51898"/>
    </source>
</evidence>
<proteinExistence type="inferred from homology"/>
<dbReference type="CDD" id="cd00801">
    <property type="entry name" value="INT_P4_C"/>
    <property type="match status" value="1"/>
</dbReference>
<name>A0AB36EIU6_AGRTU</name>
<dbReference type="InterPro" id="IPR011010">
    <property type="entry name" value="DNA_brk_join_enz"/>
</dbReference>
<dbReference type="GO" id="GO:0003677">
    <property type="term" value="F:DNA binding"/>
    <property type="evidence" value="ECO:0007669"/>
    <property type="project" value="UniProtKB-KW"/>
</dbReference>
<comment type="similarity">
    <text evidence="1">Belongs to the 'phage' integrase family.</text>
</comment>
<dbReference type="AlphaFoldDB" id="A0AB36EIU6"/>
<dbReference type="Gene3D" id="1.10.150.130">
    <property type="match status" value="1"/>
</dbReference>
<keyword evidence="3" id="KW-0238">DNA-binding</keyword>
<keyword evidence="2" id="KW-0229">DNA integration</keyword>
<evidence type="ECO:0000256" key="1">
    <source>
        <dbReference type="ARBA" id="ARBA00008857"/>
    </source>
</evidence>
<feature type="domain" description="Tyr recombinase" evidence="5">
    <location>
        <begin position="218"/>
        <end position="394"/>
    </location>
</feature>
<dbReference type="PANTHER" id="PTHR30629:SF2">
    <property type="entry name" value="PROPHAGE INTEGRASE INTS-RELATED"/>
    <property type="match status" value="1"/>
</dbReference>
<protein>
    <recommendedName>
        <fullName evidence="5">Tyr recombinase domain-containing protein</fullName>
    </recommendedName>
</protein>
<keyword evidence="4" id="KW-0233">DNA recombination</keyword>
<dbReference type="InterPro" id="IPR010998">
    <property type="entry name" value="Integrase_recombinase_N"/>
</dbReference>
<dbReference type="Proteomes" id="UP000093451">
    <property type="component" value="Unassembled WGS sequence"/>
</dbReference>
<dbReference type="Pfam" id="PF00589">
    <property type="entry name" value="Phage_integrase"/>
    <property type="match status" value="1"/>
</dbReference>
<evidence type="ECO:0000256" key="4">
    <source>
        <dbReference type="ARBA" id="ARBA00023172"/>
    </source>
</evidence>
<dbReference type="RefSeq" id="WP_065687936.1">
    <property type="nucleotide sequence ID" value="NZ_LXKT01000013.1"/>
</dbReference>
<dbReference type="GO" id="GO:0006310">
    <property type="term" value="P:DNA recombination"/>
    <property type="evidence" value="ECO:0007669"/>
    <property type="project" value="UniProtKB-KW"/>
</dbReference>
<evidence type="ECO:0000256" key="2">
    <source>
        <dbReference type="ARBA" id="ARBA00022908"/>
    </source>
</evidence>
<dbReference type="InterPro" id="IPR053876">
    <property type="entry name" value="Phage_int_M"/>
</dbReference>
<evidence type="ECO:0000313" key="6">
    <source>
        <dbReference type="EMBL" id="OCJ38019.1"/>
    </source>
</evidence>